<gene>
    <name evidence="4" type="ORF">GCM10009851_37710</name>
</gene>
<comment type="caution">
    <text evidence="4">The sequence shown here is derived from an EMBL/GenBank/DDBJ whole genome shotgun (WGS) entry which is preliminary data.</text>
</comment>
<evidence type="ECO:0000313" key="4">
    <source>
        <dbReference type="EMBL" id="GAA2248721.1"/>
    </source>
</evidence>
<keyword evidence="5" id="KW-1185">Reference proteome</keyword>
<dbReference type="Gene3D" id="1.10.357.10">
    <property type="entry name" value="Tetracycline Repressor, domain 2"/>
    <property type="match status" value="1"/>
</dbReference>
<feature type="domain" description="HTH tetR-type" evidence="3">
    <location>
        <begin position="12"/>
        <end position="72"/>
    </location>
</feature>
<dbReference type="Proteomes" id="UP001500929">
    <property type="component" value="Unassembled WGS sequence"/>
</dbReference>
<sequence>MRYCRDMPAPLSKERRRLLGLVADHILEHGVNDISLSSLARSIGSNNRMLLYYFGSKEDLLDEASLTALERFPGIHHLMGELDEDGEPEVLLNRAWTRIADKRNRPFLKLFFELFSLHARRPERNDGYFRRIATQWPEGVARLLVREGADPATAEVCAVSIVGLWRGLQISLLAGVDADELTAAHRRSLAALLAPVPAS</sequence>
<dbReference type="SUPFAM" id="SSF46689">
    <property type="entry name" value="Homeodomain-like"/>
    <property type="match status" value="1"/>
</dbReference>
<dbReference type="PROSITE" id="PS50977">
    <property type="entry name" value="HTH_TETR_2"/>
    <property type="match status" value="1"/>
</dbReference>
<feature type="DNA-binding region" description="H-T-H motif" evidence="2">
    <location>
        <begin position="35"/>
        <end position="54"/>
    </location>
</feature>
<evidence type="ECO:0000256" key="1">
    <source>
        <dbReference type="ARBA" id="ARBA00023125"/>
    </source>
</evidence>
<accession>A0ABP5R4L4</accession>
<reference evidence="5" key="1">
    <citation type="journal article" date="2019" name="Int. J. Syst. Evol. Microbiol.">
        <title>The Global Catalogue of Microorganisms (GCM) 10K type strain sequencing project: providing services to taxonomists for standard genome sequencing and annotation.</title>
        <authorList>
            <consortium name="The Broad Institute Genomics Platform"/>
            <consortium name="The Broad Institute Genome Sequencing Center for Infectious Disease"/>
            <person name="Wu L."/>
            <person name="Ma J."/>
        </authorList>
    </citation>
    <scope>NUCLEOTIDE SEQUENCE [LARGE SCALE GENOMIC DNA]</scope>
    <source>
        <strain evidence="5">JCM 16117</strain>
    </source>
</reference>
<keyword evidence="1 2" id="KW-0238">DNA-binding</keyword>
<dbReference type="SUPFAM" id="SSF48498">
    <property type="entry name" value="Tetracyclin repressor-like, C-terminal domain"/>
    <property type="match status" value="1"/>
</dbReference>
<name>A0ABP5R4L4_9MICO</name>
<dbReference type="InterPro" id="IPR009057">
    <property type="entry name" value="Homeodomain-like_sf"/>
</dbReference>
<dbReference type="InterPro" id="IPR036271">
    <property type="entry name" value="Tet_transcr_reg_TetR-rel_C_sf"/>
</dbReference>
<protein>
    <submittedName>
        <fullName evidence="4">TetR/AcrR family transcriptional regulator</fullName>
    </submittedName>
</protein>
<evidence type="ECO:0000259" key="3">
    <source>
        <dbReference type="PROSITE" id="PS50977"/>
    </source>
</evidence>
<dbReference type="EMBL" id="BAAAQY010000014">
    <property type="protein sequence ID" value="GAA2248721.1"/>
    <property type="molecule type" value="Genomic_DNA"/>
</dbReference>
<evidence type="ECO:0000256" key="2">
    <source>
        <dbReference type="PROSITE-ProRule" id="PRU00335"/>
    </source>
</evidence>
<proteinExistence type="predicted"/>
<organism evidence="4 5">
    <name type="scientific">Herbiconiux moechotypicola</name>
    <dbReference type="NCBI Taxonomy" id="637393"/>
    <lineage>
        <taxon>Bacteria</taxon>
        <taxon>Bacillati</taxon>
        <taxon>Actinomycetota</taxon>
        <taxon>Actinomycetes</taxon>
        <taxon>Micrococcales</taxon>
        <taxon>Microbacteriaceae</taxon>
        <taxon>Herbiconiux</taxon>
    </lineage>
</organism>
<evidence type="ECO:0000313" key="5">
    <source>
        <dbReference type="Proteomes" id="UP001500929"/>
    </source>
</evidence>
<dbReference type="Pfam" id="PF00440">
    <property type="entry name" value="TetR_N"/>
    <property type="match status" value="1"/>
</dbReference>
<dbReference type="InterPro" id="IPR001647">
    <property type="entry name" value="HTH_TetR"/>
</dbReference>